<dbReference type="AlphaFoldDB" id="A0AAE1U692"/>
<feature type="region of interest" description="Disordered" evidence="1">
    <location>
        <begin position="27"/>
        <end position="82"/>
    </location>
</feature>
<evidence type="ECO:0000313" key="3">
    <source>
        <dbReference type="Proteomes" id="UP001292094"/>
    </source>
</evidence>
<dbReference type="EMBL" id="JAWZYT010001500">
    <property type="protein sequence ID" value="KAK4311582.1"/>
    <property type="molecule type" value="Genomic_DNA"/>
</dbReference>
<keyword evidence="3" id="KW-1185">Reference proteome</keyword>
<organism evidence="2 3">
    <name type="scientific">Petrolisthes manimaculis</name>
    <dbReference type="NCBI Taxonomy" id="1843537"/>
    <lineage>
        <taxon>Eukaryota</taxon>
        <taxon>Metazoa</taxon>
        <taxon>Ecdysozoa</taxon>
        <taxon>Arthropoda</taxon>
        <taxon>Crustacea</taxon>
        <taxon>Multicrustacea</taxon>
        <taxon>Malacostraca</taxon>
        <taxon>Eumalacostraca</taxon>
        <taxon>Eucarida</taxon>
        <taxon>Decapoda</taxon>
        <taxon>Pleocyemata</taxon>
        <taxon>Anomura</taxon>
        <taxon>Galatheoidea</taxon>
        <taxon>Porcellanidae</taxon>
        <taxon>Petrolisthes</taxon>
    </lineage>
</organism>
<reference evidence="2" key="1">
    <citation type="submission" date="2023-11" db="EMBL/GenBank/DDBJ databases">
        <title>Genome assemblies of two species of porcelain crab, Petrolisthes cinctipes and Petrolisthes manimaculis (Anomura: Porcellanidae).</title>
        <authorList>
            <person name="Angst P."/>
        </authorList>
    </citation>
    <scope>NUCLEOTIDE SEQUENCE</scope>
    <source>
        <strain evidence="2">PB745_02</strain>
        <tissue evidence="2">Gill</tissue>
    </source>
</reference>
<gene>
    <name evidence="2" type="ORF">Pmani_016942</name>
</gene>
<dbReference type="Proteomes" id="UP001292094">
    <property type="component" value="Unassembled WGS sequence"/>
</dbReference>
<name>A0AAE1U692_9EUCA</name>
<comment type="caution">
    <text evidence="2">The sequence shown here is derived from an EMBL/GenBank/DDBJ whole genome shotgun (WGS) entry which is preliminary data.</text>
</comment>
<accession>A0AAE1U692</accession>
<protein>
    <submittedName>
        <fullName evidence="2">Uncharacterized protein</fullName>
    </submittedName>
</protein>
<feature type="compositionally biased region" description="Polar residues" evidence="1">
    <location>
        <begin position="64"/>
        <end position="73"/>
    </location>
</feature>
<sequence>MARIALSDKYAPPLEFFIDLKDVNVPVKNDNPSLPSPTSNASKESVADLVNVDSKNSFDDSAVSPPNHSSSRPTTDKKQKVTQLLSEDFEHFSDGLSSSAVTEVIENCKLL</sequence>
<feature type="compositionally biased region" description="Polar residues" evidence="1">
    <location>
        <begin position="30"/>
        <end position="43"/>
    </location>
</feature>
<proteinExistence type="predicted"/>
<evidence type="ECO:0000256" key="1">
    <source>
        <dbReference type="SAM" id="MobiDB-lite"/>
    </source>
</evidence>
<evidence type="ECO:0000313" key="2">
    <source>
        <dbReference type="EMBL" id="KAK4311582.1"/>
    </source>
</evidence>